<feature type="region of interest" description="Disordered" evidence="11">
    <location>
        <begin position="1"/>
        <end position="43"/>
    </location>
</feature>
<reference evidence="13 14" key="1">
    <citation type="submission" date="2024-04" db="EMBL/GenBank/DDBJ databases">
        <title>Phyllosticta paracitricarpa is synonymous to the EU quarantine fungus P. citricarpa based on phylogenomic analyses.</title>
        <authorList>
            <consortium name="Lawrence Berkeley National Laboratory"/>
            <person name="Van Ingen-Buijs V.A."/>
            <person name="Van Westerhoven A.C."/>
            <person name="Haridas S."/>
            <person name="Skiadas P."/>
            <person name="Martin F."/>
            <person name="Groenewald J.Z."/>
            <person name="Crous P.W."/>
            <person name="Seidl M.F."/>
        </authorList>
    </citation>
    <scope>NUCLEOTIDE SEQUENCE [LARGE SCALE GENOMIC DNA]</scope>
    <source>
        <strain evidence="13 14">CBS 123374</strain>
    </source>
</reference>
<evidence type="ECO:0000256" key="5">
    <source>
        <dbReference type="ARBA" id="ARBA00022692"/>
    </source>
</evidence>
<feature type="domain" description="Sodium/calcium exchanger membrane region" evidence="12">
    <location>
        <begin position="304"/>
        <end position="445"/>
    </location>
</feature>
<comment type="similarity">
    <text evidence="2 10">Belongs to the Ca(2+):cation antiporter (CaCA) (TC 2.A.19) family.</text>
</comment>
<feature type="transmembrane region" description="Helical" evidence="10">
    <location>
        <begin position="248"/>
        <end position="266"/>
    </location>
</feature>
<evidence type="ECO:0000313" key="13">
    <source>
        <dbReference type="EMBL" id="KAK8223849.1"/>
    </source>
</evidence>
<feature type="compositionally biased region" description="Basic residues" evidence="11">
    <location>
        <begin position="23"/>
        <end position="32"/>
    </location>
</feature>
<feature type="transmembrane region" description="Helical" evidence="10">
    <location>
        <begin position="368"/>
        <end position="392"/>
    </location>
</feature>
<name>A0ABR1YA69_9PEZI</name>
<keyword evidence="3 10" id="KW-0813">Transport</keyword>
<evidence type="ECO:0000256" key="11">
    <source>
        <dbReference type="SAM" id="MobiDB-lite"/>
    </source>
</evidence>
<keyword evidence="14" id="KW-1185">Reference proteome</keyword>
<dbReference type="InterPro" id="IPR004837">
    <property type="entry name" value="NaCa_Exmemb"/>
</dbReference>
<proteinExistence type="inferred from homology"/>
<evidence type="ECO:0000256" key="7">
    <source>
        <dbReference type="ARBA" id="ARBA00022989"/>
    </source>
</evidence>
<evidence type="ECO:0000256" key="2">
    <source>
        <dbReference type="ARBA" id="ARBA00008170"/>
    </source>
</evidence>
<keyword evidence="8 10" id="KW-0406">Ion transport</keyword>
<dbReference type="InterPro" id="IPR044880">
    <property type="entry name" value="NCX_ion-bd_dom_sf"/>
</dbReference>
<feature type="transmembrane region" description="Helical" evidence="10">
    <location>
        <begin position="428"/>
        <end position="448"/>
    </location>
</feature>
<dbReference type="PANTHER" id="PTHR31503">
    <property type="entry name" value="VACUOLAR CALCIUM ION TRANSPORTER"/>
    <property type="match status" value="1"/>
</dbReference>
<feature type="transmembrane region" description="Helical" evidence="10">
    <location>
        <begin position="102"/>
        <end position="121"/>
    </location>
</feature>
<evidence type="ECO:0000256" key="3">
    <source>
        <dbReference type="ARBA" id="ARBA00022448"/>
    </source>
</evidence>
<feature type="transmembrane region" description="Helical" evidence="10">
    <location>
        <begin position="79"/>
        <end position="96"/>
    </location>
</feature>
<feature type="transmembrane region" description="Helical" evidence="10">
    <location>
        <begin position="168"/>
        <end position="191"/>
    </location>
</feature>
<keyword evidence="7 10" id="KW-1133">Transmembrane helix</keyword>
<evidence type="ECO:0000313" key="14">
    <source>
        <dbReference type="Proteomes" id="UP001492380"/>
    </source>
</evidence>
<gene>
    <name evidence="13" type="ORF">HDK90DRAFT_422325</name>
</gene>
<keyword evidence="5 10" id="KW-0812">Transmembrane</keyword>
<feature type="transmembrane region" description="Helical" evidence="10">
    <location>
        <begin position="133"/>
        <end position="156"/>
    </location>
</feature>
<sequence length="476" mass="52771">MADPHAEKHPNESAETAVERNHGGTKRRHPKNKTLPLFNHNGHRVTTGIHPDGESGRRGIHPIEFLQICFRSSAPWSKYVNFLWPFVPAAIAIHFAAPDEHLWIFILNYIAMVPAANLIGFGGEELARKLPKVFGVLIETTLGSVVEIVLFMVLITREETVNFDPIQIIQAAILGSILANLLLCMGMCFFIGGLKREEQTFHKAISETGNGLILVAGMALVMPSAFIASLRNSPDYSNQDFTDESLRISRATAIILLLAYVVYVWYQMRSHHGLYDEVLESDEHRDADRHHDLAKPKLTLTECIVALAIALTCVSLIAVFLVQEIHYVVHELHVKDAFVGLILVPVVEKAAEHLTAIDEAYDNQMNFALAHVLGACVQTALLNTPLVVFVGWGLGKDMSLDFETFHAVIIILAILVVGNFLRDQKSDYLEGFLCVVVYIIIAICSFYYPDPKKGEAESATTGEAAAAEAAHRLMRF</sequence>
<keyword evidence="6 10" id="KW-0106">Calcium</keyword>
<evidence type="ECO:0000256" key="1">
    <source>
        <dbReference type="ARBA" id="ARBA00004127"/>
    </source>
</evidence>
<organism evidence="13 14">
    <name type="scientific">Phyllosticta capitalensis</name>
    <dbReference type="NCBI Taxonomy" id="121624"/>
    <lineage>
        <taxon>Eukaryota</taxon>
        <taxon>Fungi</taxon>
        <taxon>Dikarya</taxon>
        <taxon>Ascomycota</taxon>
        <taxon>Pezizomycotina</taxon>
        <taxon>Dothideomycetes</taxon>
        <taxon>Dothideomycetes incertae sedis</taxon>
        <taxon>Botryosphaeriales</taxon>
        <taxon>Phyllostictaceae</taxon>
        <taxon>Phyllosticta</taxon>
    </lineage>
</organism>
<feature type="transmembrane region" description="Helical" evidence="10">
    <location>
        <begin position="298"/>
        <end position="321"/>
    </location>
</feature>
<dbReference type="Pfam" id="PF01699">
    <property type="entry name" value="Na_Ca_ex"/>
    <property type="match status" value="2"/>
</dbReference>
<keyword evidence="10" id="KW-0926">Vacuole</keyword>
<dbReference type="InterPro" id="IPR004713">
    <property type="entry name" value="CaH_exchang"/>
</dbReference>
<dbReference type="NCBIfam" id="TIGR00378">
    <property type="entry name" value="cax"/>
    <property type="match status" value="1"/>
</dbReference>
<keyword evidence="10" id="KW-0050">Antiport</keyword>
<feature type="transmembrane region" description="Helical" evidence="10">
    <location>
        <begin position="211"/>
        <end position="228"/>
    </location>
</feature>
<dbReference type="PANTHER" id="PTHR31503:SF14">
    <property type="entry name" value="VACUOLAR CALCIUM ION TRANSPORTER"/>
    <property type="match status" value="1"/>
</dbReference>
<keyword evidence="4 10" id="KW-0109">Calcium transport</keyword>
<comment type="function">
    <text evidence="10">Has a role in promoting intracellular calcium ion sequestration via the exchange of calcium ions for hydrogen ions across the vacuolar membrane. Involved also in manganese ion homeostasis via its uptake into the vacuole.</text>
</comment>
<evidence type="ECO:0000256" key="8">
    <source>
        <dbReference type="ARBA" id="ARBA00023065"/>
    </source>
</evidence>
<evidence type="ECO:0000256" key="10">
    <source>
        <dbReference type="RuleBase" id="RU365028"/>
    </source>
</evidence>
<dbReference type="Gene3D" id="1.20.1420.30">
    <property type="entry name" value="NCX, central ion-binding region"/>
    <property type="match status" value="2"/>
</dbReference>
<keyword evidence="9 10" id="KW-0472">Membrane</keyword>
<evidence type="ECO:0000259" key="12">
    <source>
        <dbReference type="Pfam" id="PF01699"/>
    </source>
</evidence>
<protein>
    <recommendedName>
        <fullName evidence="10">Vacuolar calcium ion transporter</fullName>
    </recommendedName>
</protein>
<comment type="subcellular location">
    <subcellularLocation>
        <location evidence="1">Endomembrane system</location>
        <topology evidence="1">Multi-pass membrane protein</topology>
    </subcellularLocation>
    <subcellularLocation>
        <location evidence="10">Vacuole membrane</location>
    </subcellularLocation>
</comment>
<evidence type="ECO:0000256" key="9">
    <source>
        <dbReference type="ARBA" id="ARBA00023136"/>
    </source>
</evidence>
<dbReference type="Proteomes" id="UP001492380">
    <property type="component" value="Unassembled WGS sequence"/>
</dbReference>
<accession>A0ABR1YA69</accession>
<feature type="domain" description="Sodium/calcium exchanger membrane region" evidence="12">
    <location>
        <begin position="102"/>
        <end position="268"/>
    </location>
</feature>
<dbReference type="EMBL" id="JBBWRZ010000013">
    <property type="protein sequence ID" value="KAK8223849.1"/>
    <property type="molecule type" value="Genomic_DNA"/>
</dbReference>
<evidence type="ECO:0000256" key="6">
    <source>
        <dbReference type="ARBA" id="ARBA00022837"/>
    </source>
</evidence>
<comment type="caution">
    <text evidence="10">Lacks conserved residue(s) required for the propagation of feature annotation.</text>
</comment>
<evidence type="ECO:0000256" key="4">
    <source>
        <dbReference type="ARBA" id="ARBA00022568"/>
    </source>
</evidence>
<comment type="caution">
    <text evidence="13">The sequence shown here is derived from an EMBL/GenBank/DDBJ whole genome shotgun (WGS) entry which is preliminary data.</text>
</comment>
<dbReference type="InterPro" id="IPR004798">
    <property type="entry name" value="CAX-like"/>
</dbReference>
<feature type="compositionally biased region" description="Basic and acidic residues" evidence="11">
    <location>
        <begin position="1"/>
        <end position="22"/>
    </location>
</feature>
<feature type="transmembrane region" description="Helical" evidence="10">
    <location>
        <begin position="404"/>
        <end position="421"/>
    </location>
</feature>